<sequence length="146" mass="16649">MDTLLNHIFDAIGDLLPFIIFVVVGLYGLIKRGLSQQGDPPQQRRVQRRAPQAPDTAAAQKAKRDRAMKESAEDVTSVPTILERYQNVQEKPRRSPQSGVSVTNRYRDRSDEIVSFNVKKENIVEGIIWSEILGKPRAYQPLHRKK</sequence>
<feature type="region of interest" description="Disordered" evidence="1">
    <location>
        <begin position="34"/>
        <end position="75"/>
    </location>
</feature>
<feature type="transmembrane region" description="Helical" evidence="2">
    <location>
        <begin position="12"/>
        <end position="30"/>
    </location>
</feature>
<feature type="region of interest" description="Disordered" evidence="1">
    <location>
        <begin position="85"/>
        <end position="104"/>
    </location>
</feature>
<accession>A0ABT8HXC0</accession>
<dbReference type="Proteomes" id="UP001172721">
    <property type="component" value="Unassembled WGS sequence"/>
</dbReference>
<name>A0ABT8HXC0_9BACL</name>
<feature type="compositionally biased region" description="Low complexity" evidence="1">
    <location>
        <begin position="40"/>
        <end position="54"/>
    </location>
</feature>
<protein>
    <submittedName>
        <fullName evidence="3">Uncharacterized protein</fullName>
    </submittedName>
</protein>
<evidence type="ECO:0000256" key="1">
    <source>
        <dbReference type="SAM" id="MobiDB-lite"/>
    </source>
</evidence>
<evidence type="ECO:0000313" key="4">
    <source>
        <dbReference type="Proteomes" id="UP001172721"/>
    </source>
</evidence>
<organism evidence="3 4">
    <name type="scientific">Fictibacillus fluitans</name>
    <dbReference type="NCBI Taxonomy" id="3058422"/>
    <lineage>
        <taxon>Bacteria</taxon>
        <taxon>Bacillati</taxon>
        <taxon>Bacillota</taxon>
        <taxon>Bacilli</taxon>
        <taxon>Bacillales</taxon>
        <taxon>Fictibacillaceae</taxon>
        <taxon>Fictibacillus</taxon>
    </lineage>
</organism>
<reference evidence="3" key="1">
    <citation type="submission" date="2023-07" db="EMBL/GenBank/DDBJ databases">
        <title>Fictibacillus sp. isolated from freshwater pond.</title>
        <authorList>
            <person name="Kirdat K."/>
            <person name="Bhat A."/>
            <person name="Mourya A."/>
            <person name="Yadav A."/>
        </authorList>
    </citation>
    <scope>NUCLEOTIDE SEQUENCE</scope>
    <source>
        <strain evidence="3">NE201</strain>
    </source>
</reference>
<keyword evidence="2" id="KW-1133">Transmembrane helix</keyword>
<gene>
    <name evidence="3" type="ORF">QYB97_13210</name>
</gene>
<feature type="compositionally biased region" description="Polar residues" evidence="1">
    <location>
        <begin position="95"/>
        <end position="104"/>
    </location>
</feature>
<evidence type="ECO:0000313" key="3">
    <source>
        <dbReference type="EMBL" id="MDN4525438.1"/>
    </source>
</evidence>
<dbReference type="EMBL" id="JAUHTR010000006">
    <property type="protein sequence ID" value="MDN4525438.1"/>
    <property type="molecule type" value="Genomic_DNA"/>
</dbReference>
<comment type="caution">
    <text evidence="3">The sequence shown here is derived from an EMBL/GenBank/DDBJ whole genome shotgun (WGS) entry which is preliminary data.</text>
</comment>
<evidence type="ECO:0000256" key="2">
    <source>
        <dbReference type="SAM" id="Phobius"/>
    </source>
</evidence>
<keyword evidence="4" id="KW-1185">Reference proteome</keyword>
<proteinExistence type="predicted"/>
<keyword evidence="2" id="KW-0812">Transmembrane</keyword>
<keyword evidence="2" id="KW-0472">Membrane</keyword>
<dbReference type="RefSeq" id="WP_301166470.1">
    <property type="nucleotide sequence ID" value="NZ_JAUHTR010000006.1"/>
</dbReference>